<dbReference type="PANTHER" id="PTHR12149">
    <property type="entry name" value="FRUCTOSAMINE 3 KINASE-RELATED PROTEIN"/>
    <property type="match status" value="1"/>
</dbReference>
<dbReference type="PANTHER" id="PTHR12149:SF8">
    <property type="entry name" value="PROTEIN-RIBULOSAMINE 3-KINASE"/>
    <property type="match status" value="1"/>
</dbReference>
<organism evidence="2 3">
    <name type="scientific">Nesterenkonia sedimenti</name>
    <dbReference type="NCBI Taxonomy" id="1463632"/>
    <lineage>
        <taxon>Bacteria</taxon>
        <taxon>Bacillati</taxon>
        <taxon>Actinomycetota</taxon>
        <taxon>Actinomycetes</taxon>
        <taxon>Micrococcales</taxon>
        <taxon>Micrococcaceae</taxon>
        <taxon>Nesterenkonia</taxon>
    </lineage>
</organism>
<dbReference type="GO" id="GO:0016301">
    <property type="term" value="F:kinase activity"/>
    <property type="evidence" value="ECO:0007669"/>
    <property type="project" value="UniProtKB-UniRule"/>
</dbReference>
<dbReference type="Gene3D" id="1.20.1270.240">
    <property type="match status" value="1"/>
</dbReference>
<dbReference type="InterPro" id="IPR016477">
    <property type="entry name" value="Fructo-/Ketosamine-3-kinase"/>
</dbReference>
<keyword evidence="3" id="KW-1185">Reference proteome</keyword>
<dbReference type="EMBL" id="JABAHY010000003">
    <property type="protein sequence ID" value="NLS09296.1"/>
    <property type="molecule type" value="Genomic_DNA"/>
</dbReference>
<dbReference type="Pfam" id="PF03881">
    <property type="entry name" value="Fructosamin_kin"/>
    <property type="match status" value="1"/>
</dbReference>
<dbReference type="RefSeq" id="WP_168886803.1">
    <property type="nucleotide sequence ID" value="NZ_JABAHY010000003.1"/>
</dbReference>
<name>A0A7X8YDE5_9MICC</name>
<keyword evidence="1" id="KW-0418">Kinase</keyword>
<dbReference type="SUPFAM" id="SSF56112">
    <property type="entry name" value="Protein kinase-like (PK-like)"/>
    <property type="match status" value="1"/>
</dbReference>
<reference evidence="2 3" key="1">
    <citation type="submission" date="2020-04" db="EMBL/GenBank/DDBJ databases">
        <title>Nesterenkonia sp. nov., isolated from marine sediment.</title>
        <authorList>
            <person name="Zhang G."/>
        </authorList>
    </citation>
    <scope>NUCLEOTIDE SEQUENCE [LARGE SCALE GENOMIC DNA]</scope>
    <source>
        <strain evidence="2 3">MY13</strain>
    </source>
</reference>
<dbReference type="Gene3D" id="3.30.200.20">
    <property type="entry name" value="Phosphorylase Kinase, domain 1"/>
    <property type="match status" value="1"/>
</dbReference>
<dbReference type="InterPro" id="IPR011009">
    <property type="entry name" value="Kinase-like_dom_sf"/>
</dbReference>
<evidence type="ECO:0000313" key="3">
    <source>
        <dbReference type="Proteomes" id="UP000523139"/>
    </source>
</evidence>
<comment type="similarity">
    <text evidence="1">Belongs to the fructosamine kinase family.</text>
</comment>
<gene>
    <name evidence="2" type="ORF">HGQ17_04600</name>
</gene>
<accession>A0A7X8YDE5</accession>
<dbReference type="AlphaFoldDB" id="A0A7X8YDE5"/>
<evidence type="ECO:0000256" key="1">
    <source>
        <dbReference type="PIRNR" id="PIRNR006221"/>
    </source>
</evidence>
<proteinExistence type="inferred from homology"/>
<comment type="caution">
    <text evidence="2">The sequence shown here is derived from an EMBL/GenBank/DDBJ whole genome shotgun (WGS) entry which is preliminary data.</text>
</comment>
<dbReference type="Proteomes" id="UP000523139">
    <property type="component" value="Unassembled WGS sequence"/>
</dbReference>
<evidence type="ECO:0000313" key="2">
    <source>
        <dbReference type="EMBL" id="NLS09296.1"/>
    </source>
</evidence>
<dbReference type="Gene3D" id="1.10.510.10">
    <property type="entry name" value="Transferase(Phosphotransferase) domain 1"/>
    <property type="match status" value="1"/>
</dbReference>
<sequence>MSFTKHSPGRPEAAMVEAAGLRWLASARPQGGPRVAEVLSVEPGRLELERITTTSPTPQAAEEFGAALARMHGSLQPGTAFGALPPDHPDTPPLFGPAEQLLEVGDGKHATWGAFHAQERLALILELLGPELSPSDDRTLRAACERIASGELDQDEPAALIHGDLWSENVLWHAQEGAVLIDPAAHAGHRESDLAMLQLFGLPHLERVLASYQEQASLAEGWEDRVPVHQLFFLAVHWLLFGPSYRRPTLAAAERALAL</sequence>
<keyword evidence="1 2" id="KW-0808">Transferase</keyword>
<dbReference type="PIRSF" id="PIRSF006221">
    <property type="entry name" value="Ketosamine-3-kinase"/>
    <property type="match status" value="1"/>
</dbReference>
<protein>
    <submittedName>
        <fullName evidence="2">Phosphotransferase</fullName>
    </submittedName>
</protein>